<keyword evidence="1" id="KW-1133">Transmembrane helix</keyword>
<feature type="transmembrane region" description="Helical" evidence="1">
    <location>
        <begin position="14"/>
        <end position="40"/>
    </location>
</feature>
<dbReference type="STRING" id="630626.EBL_c01890"/>
<evidence type="ECO:0000313" key="2">
    <source>
        <dbReference type="EMBL" id="AFJ45324.1"/>
    </source>
</evidence>
<accession>I2B470</accession>
<keyword evidence="1" id="KW-0812">Transmembrane</keyword>
<dbReference type="Proteomes" id="UP000001955">
    <property type="component" value="Chromosome"/>
</dbReference>
<dbReference type="EMBL" id="CP001560">
    <property type="protein sequence ID" value="AFJ45324.1"/>
    <property type="molecule type" value="Genomic_DNA"/>
</dbReference>
<keyword evidence="3" id="KW-1185">Reference proteome</keyword>
<gene>
    <name evidence="2" type="ordered locus">EBL_c01890</name>
</gene>
<dbReference type="HOGENOM" id="CLU_3276615_0_0_6"/>
<organism evidence="2 3">
    <name type="scientific">Shimwellia blattae (strain ATCC 29907 / DSM 4481 / JCM 1650 / NBRC 105725 / CDC 9005-74)</name>
    <name type="common">Escherichia blattae</name>
    <dbReference type="NCBI Taxonomy" id="630626"/>
    <lineage>
        <taxon>Bacteria</taxon>
        <taxon>Pseudomonadati</taxon>
        <taxon>Pseudomonadota</taxon>
        <taxon>Gammaproteobacteria</taxon>
        <taxon>Enterobacterales</taxon>
        <taxon>Enterobacteriaceae</taxon>
        <taxon>Shimwellia</taxon>
    </lineage>
</organism>
<reference evidence="2 3" key="1">
    <citation type="journal article" date="2012" name="J. Bacteriol.">
        <title>Complete genome sequence of the B12-producing Shimwellia blattae strain DSM 4481, isolated from a cockroach.</title>
        <authorList>
            <person name="Brzuszkiewicz E."/>
            <person name="Waschkowitz T."/>
            <person name="Wiezer A."/>
            <person name="Daniel R."/>
        </authorList>
    </citation>
    <scope>NUCLEOTIDE SEQUENCE [LARGE SCALE GENOMIC DNA]</scope>
    <source>
        <strain evidence="3">ATCC 29907 / DSM 4481 / JCM 1650 / NBRC 105725 / CDC 9005-74</strain>
    </source>
</reference>
<evidence type="ECO:0000256" key="1">
    <source>
        <dbReference type="SAM" id="Phobius"/>
    </source>
</evidence>
<proteinExistence type="predicted"/>
<dbReference type="AlphaFoldDB" id="I2B470"/>
<protein>
    <submittedName>
        <fullName evidence="2">Uncharacterized protein</fullName>
    </submittedName>
</protein>
<name>I2B470_SHIBC</name>
<dbReference type="KEGG" id="ebt:EBL_c01890"/>
<keyword evidence="1" id="KW-0472">Membrane</keyword>
<sequence>MILVQNVINEKNGGFINCFFTFLSAYYAGVLCCCPHFFLFI</sequence>
<evidence type="ECO:0000313" key="3">
    <source>
        <dbReference type="Proteomes" id="UP000001955"/>
    </source>
</evidence>